<dbReference type="EMBL" id="MBTF01000034">
    <property type="protein sequence ID" value="OOQ58350.1"/>
    <property type="molecule type" value="Genomic_DNA"/>
</dbReference>
<protein>
    <recommendedName>
        <fullName evidence="4">DUF1684 domain-containing protein</fullName>
    </recommendedName>
</protein>
<dbReference type="PANTHER" id="PTHR41913">
    <property type="entry name" value="DUF1684 DOMAIN-CONTAINING PROTEIN"/>
    <property type="match status" value="1"/>
</dbReference>
<dbReference type="RefSeq" id="WP_078350094.1">
    <property type="nucleotide sequence ID" value="NZ_MBTF01000034.1"/>
</dbReference>
<feature type="chain" id="PRO_5013069026" description="DUF1684 domain-containing protein" evidence="1">
    <location>
        <begin position="18"/>
        <end position="200"/>
    </location>
</feature>
<dbReference type="Pfam" id="PF07920">
    <property type="entry name" value="DUF1684"/>
    <property type="match status" value="1"/>
</dbReference>
<dbReference type="OrthoDB" id="5493262at2"/>
<keyword evidence="1" id="KW-0732">Signal</keyword>
<dbReference type="AlphaFoldDB" id="A0A1S9PBL6"/>
<dbReference type="InterPro" id="IPR012467">
    <property type="entry name" value="DUF1684"/>
</dbReference>
<gene>
    <name evidence="2" type="ORF">BC343_09950</name>
</gene>
<reference evidence="2 3" key="1">
    <citation type="submission" date="2016-07" db="EMBL/GenBank/DDBJ databases">
        <title>Genomic analysis of zinc-resistant bacterium Mucilaginibacter pedocola TBZ30.</title>
        <authorList>
            <person name="Huang J."/>
            <person name="Tang J."/>
        </authorList>
    </citation>
    <scope>NUCLEOTIDE SEQUENCE [LARGE SCALE GENOMIC DNA]</scope>
    <source>
        <strain evidence="2 3">TBZ30</strain>
    </source>
</reference>
<evidence type="ECO:0008006" key="4">
    <source>
        <dbReference type="Google" id="ProtNLM"/>
    </source>
</evidence>
<comment type="caution">
    <text evidence="2">The sequence shown here is derived from an EMBL/GenBank/DDBJ whole genome shotgun (WGS) entry which is preliminary data.</text>
</comment>
<organism evidence="2 3">
    <name type="scientific">Mucilaginibacter pedocola</name>
    <dbReference type="NCBI Taxonomy" id="1792845"/>
    <lineage>
        <taxon>Bacteria</taxon>
        <taxon>Pseudomonadati</taxon>
        <taxon>Bacteroidota</taxon>
        <taxon>Sphingobacteriia</taxon>
        <taxon>Sphingobacteriales</taxon>
        <taxon>Sphingobacteriaceae</taxon>
        <taxon>Mucilaginibacter</taxon>
    </lineage>
</organism>
<evidence type="ECO:0000313" key="2">
    <source>
        <dbReference type="EMBL" id="OOQ58350.1"/>
    </source>
</evidence>
<feature type="signal peptide" evidence="1">
    <location>
        <begin position="1"/>
        <end position="17"/>
    </location>
</feature>
<keyword evidence="3" id="KW-1185">Reference proteome</keyword>
<dbReference type="STRING" id="1792845.BC343_09950"/>
<accession>A0A1S9PBL6</accession>
<dbReference type="Proteomes" id="UP000189739">
    <property type="component" value="Unassembled WGS sequence"/>
</dbReference>
<proteinExistence type="predicted"/>
<evidence type="ECO:0000256" key="1">
    <source>
        <dbReference type="SAM" id="SignalP"/>
    </source>
</evidence>
<sequence>MKYLLILLLFTSTTTFAQNHAAQIAAFRDKYKADFLEDSRSPLKKDDLPYLRFYDADSTYRVQAKAELVNASSAFIMPVFAGTGSEYVKYATLTMQLQGAPVTLTVYRNTRLAKVPGYTDYLFLPFTDDTNGKETYGGGRYIDLREADFKNGEVTIDFNKAYNPYCAFAGGYSCPKPPDENHLQLAIAAGEKKYGKEVGH</sequence>
<dbReference type="PANTHER" id="PTHR41913:SF1">
    <property type="entry name" value="DUF1684 DOMAIN-CONTAINING PROTEIN"/>
    <property type="match status" value="1"/>
</dbReference>
<name>A0A1S9PBL6_9SPHI</name>
<evidence type="ECO:0000313" key="3">
    <source>
        <dbReference type="Proteomes" id="UP000189739"/>
    </source>
</evidence>